<proteinExistence type="inferred from homology"/>
<comment type="function">
    <text evidence="1">Putative transcription activator involved in regulating light control of development.</text>
</comment>
<organism evidence="3 4">
    <name type="scientific">Liquidambar formosana</name>
    <name type="common">Formosan gum</name>
    <dbReference type="NCBI Taxonomy" id="63359"/>
    <lineage>
        <taxon>Eukaryota</taxon>
        <taxon>Viridiplantae</taxon>
        <taxon>Streptophyta</taxon>
        <taxon>Embryophyta</taxon>
        <taxon>Tracheophyta</taxon>
        <taxon>Spermatophyta</taxon>
        <taxon>Magnoliopsida</taxon>
        <taxon>eudicotyledons</taxon>
        <taxon>Gunneridae</taxon>
        <taxon>Pentapetalae</taxon>
        <taxon>Saxifragales</taxon>
        <taxon>Altingiaceae</taxon>
        <taxon>Liquidambar</taxon>
    </lineage>
</organism>
<evidence type="ECO:0000259" key="2">
    <source>
        <dbReference type="Pfam" id="PF10551"/>
    </source>
</evidence>
<dbReference type="GO" id="GO:0005634">
    <property type="term" value="C:nucleus"/>
    <property type="evidence" value="ECO:0007669"/>
    <property type="project" value="UniProtKB-SubCell"/>
</dbReference>
<accession>A0AAP0WQX1</accession>
<dbReference type="InterPro" id="IPR031052">
    <property type="entry name" value="FHY3/FAR1"/>
</dbReference>
<gene>
    <name evidence="3" type="ORF">L1049_022321</name>
</gene>
<dbReference type="Pfam" id="PF10551">
    <property type="entry name" value="MULE"/>
    <property type="match status" value="1"/>
</dbReference>
<keyword evidence="4" id="KW-1185">Reference proteome</keyword>
<dbReference type="InterPro" id="IPR018289">
    <property type="entry name" value="MULE_transposase_dom"/>
</dbReference>
<dbReference type="Proteomes" id="UP001415857">
    <property type="component" value="Unassembled WGS sequence"/>
</dbReference>
<sequence>MVIFGAALLDDETIDSFKWSFETFLGAMFGKQPKTILTDQSAAMANAISEERVLADQRYKELTADFKMMHSTPVSSTSAEMLQNGVEIYTLEVFKLFQKEYMSILDRSIHKIDKKNVKRIPPQYILNRWTKDAKARSITNYDGVEIYENPKESMGKRYGHLCCNFHEIASCAAEYEELFAYAHERSVELLRDLENMKKKLCSGHVSVHQNSQGETPFCGSDQFERLVPPNNFVPTKVSGVKRQATVGRPPGRIKNVLKRQRRVSITNSTKAPTCQPMSNVHLGTSLKILLQNAYK</sequence>
<dbReference type="AlphaFoldDB" id="A0AAP0WQX1"/>
<evidence type="ECO:0000313" key="3">
    <source>
        <dbReference type="EMBL" id="KAK9275063.1"/>
    </source>
</evidence>
<keyword evidence="1" id="KW-0539">Nucleus</keyword>
<keyword evidence="1" id="KW-0479">Metal-binding</keyword>
<dbReference type="GO" id="GO:0008270">
    <property type="term" value="F:zinc ion binding"/>
    <property type="evidence" value="ECO:0007669"/>
    <property type="project" value="UniProtKB-UniRule"/>
</dbReference>
<comment type="similarity">
    <text evidence="1">Belongs to the FHY3/FAR1 family.</text>
</comment>
<dbReference type="PANTHER" id="PTHR31669:SF299">
    <property type="entry name" value="PROTEIN FAR1-RELATED SEQUENCE"/>
    <property type="match status" value="1"/>
</dbReference>
<evidence type="ECO:0000256" key="1">
    <source>
        <dbReference type="RuleBase" id="RU367018"/>
    </source>
</evidence>
<dbReference type="PANTHER" id="PTHR31669">
    <property type="entry name" value="PROTEIN FAR1-RELATED SEQUENCE 10-RELATED"/>
    <property type="match status" value="1"/>
</dbReference>
<comment type="subcellular location">
    <subcellularLocation>
        <location evidence="1">Nucleus</location>
    </subcellularLocation>
</comment>
<protein>
    <recommendedName>
        <fullName evidence="1">Protein FAR1-RELATED SEQUENCE</fullName>
    </recommendedName>
</protein>
<reference evidence="3 4" key="1">
    <citation type="journal article" date="2024" name="Plant J.">
        <title>Genome sequences and population genomics reveal climatic adaptation and genomic divergence between two closely related sweetgum species.</title>
        <authorList>
            <person name="Xu W.Q."/>
            <person name="Ren C.Q."/>
            <person name="Zhang X.Y."/>
            <person name="Comes H.P."/>
            <person name="Liu X.H."/>
            <person name="Li Y.G."/>
            <person name="Kettle C.J."/>
            <person name="Jalonen R."/>
            <person name="Gaisberger H."/>
            <person name="Ma Y.Z."/>
            <person name="Qiu Y.X."/>
        </authorList>
    </citation>
    <scope>NUCLEOTIDE SEQUENCE [LARGE SCALE GENOMIC DNA]</scope>
    <source>
        <strain evidence="3">Hangzhou</strain>
    </source>
</reference>
<keyword evidence="1" id="KW-0862">Zinc</keyword>
<name>A0AAP0WQX1_LIQFO</name>
<evidence type="ECO:0000313" key="4">
    <source>
        <dbReference type="Proteomes" id="UP001415857"/>
    </source>
</evidence>
<comment type="caution">
    <text evidence="3">The sequence shown here is derived from an EMBL/GenBank/DDBJ whole genome shotgun (WGS) entry which is preliminary data.</text>
</comment>
<dbReference type="GO" id="GO:0006355">
    <property type="term" value="P:regulation of DNA-templated transcription"/>
    <property type="evidence" value="ECO:0007669"/>
    <property type="project" value="UniProtKB-UniRule"/>
</dbReference>
<keyword evidence="1" id="KW-0863">Zinc-finger</keyword>
<feature type="domain" description="MULE transposase" evidence="2">
    <location>
        <begin position="2"/>
        <end position="56"/>
    </location>
</feature>
<dbReference type="EMBL" id="JBBPBK010000011">
    <property type="protein sequence ID" value="KAK9275063.1"/>
    <property type="molecule type" value="Genomic_DNA"/>
</dbReference>